<evidence type="ECO:0000256" key="2">
    <source>
        <dbReference type="ARBA" id="ARBA00003117"/>
    </source>
</evidence>
<evidence type="ECO:0000256" key="6">
    <source>
        <dbReference type="ARBA" id="ARBA00023231"/>
    </source>
</evidence>
<feature type="domain" description="GS catalytic" evidence="9">
    <location>
        <begin position="110"/>
        <end position="444"/>
    </location>
</feature>
<dbReference type="Proteomes" id="UP000595197">
    <property type="component" value="Plasmid pTT6-1"/>
</dbReference>
<keyword evidence="4" id="KW-0547">Nucleotide-binding</keyword>
<comment type="similarity">
    <text evidence="7 8">Belongs to the glutamine synthetase family.</text>
</comment>
<dbReference type="EMBL" id="CP067421">
    <property type="protein sequence ID" value="QQP92852.1"/>
    <property type="molecule type" value="Genomic_DNA"/>
</dbReference>
<evidence type="ECO:0000256" key="8">
    <source>
        <dbReference type="RuleBase" id="RU000384"/>
    </source>
</evidence>
<dbReference type="SUPFAM" id="SSF55931">
    <property type="entry name" value="Glutamine synthetase/guanido kinase"/>
    <property type="match status" value="1"/>
</dbReference>
<organism evidence="10 11">
    <name type="scientific">Skermanella cutis</name>
    <dbReference type="NCBI Taxonomy" id="2775420"/>
    <lineage>
        <taxon>Bacteria</taxon>
        <taxon>Pseudomonadati</taxon>
        <taxon>Pseudomonadota</taxon>
        <taxon>Alphaproteobacteria</taxon>
        <taxon>Rhodospirillales</taxon>
        <taxon>Azospirillaceae</taxon>
        <taxon>Skermanella</taxon>
    </lineage>
</organism>
<dbReference type="PANTHER" id="PTHR43785:SF12">
    <property type="entry name" value="TYPE-1 GLUTAMINE SYNTHETASE 2"/>
    <property type="match status" value="1"/>
</dbReference>
<keyword evidence="3" id="KW-0436">Ligase</keyword>
<comment type="cofactor">
    <cofactor evidence="1">
        <name>Mg(2+)</name>
        <dbReference type="ChEBI" id="CHEBI:18420"/>
    </cofactor>
</comment>
<reference evidence="10" key="1">
    <citation type="submission" date="2021-02" db="EMBL/GenBank/DDBJ databases">
        <title>Skermanella TT6 skin isolate.</title>
        <authorList>
            <person name="Lee K."/>
            <person name="Ganzorig M."/>
        </authorList>
    </citation>
    <scope>NUCLEOTIDE SEQUENCE</scope>
    <source>
        <strain evidence="10">TT6</strain>
    </source>
</reference>
<keyword evidence="5" id="KW-0067">ATP-binding</keyword>
<dbReference type="PANTHER" id="PTHR43785">
    <property type="entry name" value="GAMMA-GLUTAMYLPUTRESCINE SYNTHETASE"/>
    <property type="match status" value="1"/>
</dbReference>
<evidence type="ECO:0000313" key="11">
    <source>
        <dbReference type="Proteomes" id="UP000595197"/>
    </source>
</evidence>
<accession>A0ABX7BK50</accession>
<keyword evidence="6" id="KW-0535">Nitrogen fixation</keyword>
<dbReference type="Pfam" id="PF16952">
    <property type="entry name" value="Gln-synt_N_2"/>
    <property type="match status" value="1"/>
</dbReference>
<sequence length="444" mass="47054">MGEQANMFPGTPLVSVVTTDLAAITRGRPLPAGRLDRVAEAGVGWVPANLCLTAFNSISDPNPWGSTGDLRILPDLAARYTTARTGSPTPFDMVMGDIVELDGTPWQGCPRTWLKNALAALEQATGLRVLAAFEQEFQLAGEGTAAHAFSFEALRRVDPFAPRLFACLEEAGIDPEMVLAEYGDRQFEITHAPADALTAADRAVAIRELTREVARVLGTRASFAPKPDPEGVGNGVHIHFSLFGPGGAPATYDAGGPGDLSEAAGAFCAGILRHLPALTALTAASVPSYLRLKPHSWSSSYTWLAERDREAALRICPTVSIGGRDPAKQFNIEFRAADATANPYLALGSLVLAGLAGIAAKLPTPPLVTGDPSVMDEAERAGKGLVRLPETLDAALAAFDADPVVQGWFTRPFAESYVGVKRAEIAHLRGKSPAEVCELYRALY</sequence>
<evidence type="ECO:0000313" key="10">
    <source>
        <dbReference type="EMBL" id="QQP92852.1"/>
    </source>
</evidence>
<evidence type="ECO:0000256" key="5">
    <source>
        <dbReference type="ARBA" id="ARBA00022840"/>
    </source>
</evidence>
<name>A0ABX7BK50_9PROT</name>
<evidence type="ECO:0000256" key="1">
    <source>
        <dbReference type="ARBA" id="ARBA00001946"/>
    </source>
</evidence>
<evidence type="ECO:0000256" key="7">
    <source>
        <dbReference type="PROSITE-ProRule" id="PRU01331"/>
    </source>
</evidence>
<evidence type="ECO:0000256" key="4">
    <source>
        <dbReference type="ARBA" id="ARBA00022741"/>
    </source>
</evidence>
<evidence type="ECO:0000256" key="3">
    <source>
        <dbReference type="ARBA" id="ARBA00022598"/>
    </source>
</evidence>
<keyword evidence="10" id="KW-0614">Plasmid</keyword>
<dbReference type="InterPro" id="IPR008147">
    <property type="entry name" value="Gln_synt_N"/>
</dbReference>
<dbReference type="RefSeq" id="WP_201082090.1">
    <property type="nucleotide sequence ID" value="NZ_CP067421.1"/>
</dbReference>
<dbReference type="Pfam" id="PF00120">
    <property type="entry name" value="Gln-synt_C"/>
    <property type="match status" value="1"/>
</dbReference>
<keyword evidence="11" id="KW-1185">Reference proteome</keyword>
<comment type="function">
    <text evidence="2">Catalyzes the ATP-dependent biosynthesis of glutamine from glutamate and ammonia.</text>
</comment>
<evidence type="ECO:0000259" key="9">
    <source>
        <dbReference type="PROSITE" id="PS51987"/>
    </source>
</evidence>
<geneLocation type="plasmid" evidence="10 11">
    <name>pTT6-1</name>
</geneLocation>
<dbReference type="PROSITE" id="PS51987">
    <property type="entry name" value="GS_CATALYTIC"/>
    <property type="match status" value="1"/>
</dbReference>
<gene>
    <name evidence="10" type="ORF">IGS68_30910</name>
</gene>
<dbReference type="SMART" id="SM01230">
    <property type="entry name" value="Gln-synt_C"/>
    <property type="match status" value="1"/>
</dbReference>
<protein>
    <submittedName>
        <fullName evidence="10">Glutamine synthetase</fullName>
    </submittedName>
</protein>
<dbReference type="InterPro" id="IPR036651">
    <property type="entry name" value="Gln_synt_N_sf"/>
</dbReference>
<dbReference type="Gene3D" id="3.10.20.70">
    <property type="entry name" value="Glutamine synthetase, N-terminal domain"/>
    <property type="match status" value="1"/>
</dbReference>
<dbReference type="InterPro" id="IPR008146">
    <property type="entry name" value="Gln_synth_cat_dom"/>
</dbReference>
<dbReference type="InterPro" id="IPR014746">
    <property type="entry name" value="Gln_synth/guanido_kin_cat_dom"/>
</dbReference>
<proteinExistence type="inferred from homology"/>
<dbReference type="Gene3D" id="3.30.590.10">
    <property type="entry name" value="Glutamine synthetase/guanido kinase, catalytic domain"/>
    <property type="match status" value="1"/>
</dbReference>